<dbReference type="Proteomes" id="UP000547209">
    <property type="component" value="Unassembled WGS sequence"/>
</dbReference>
<name>A0A7X0RSC8_9BACL</name>
<proteinExistence type="predicted"/>
<organism evidence="2 3">
    <name type="scientific">Cohnella nanjingensis</name>
    <dbReference type="NCBI Taxonomy" id="1387779"/>
    <lineage>
        <taxon>Bacteria</taxon>
        <taxon>Bacillati</taxon>
        <taxon>Bacillota</taxon>
        <taxon>Bacilli</taxon>
        <taxon>Bacillales</taxon>
        <taxon>Paenibacillaceae</taxon>
        <taxon>Cohnella</taxon>
    </lineage>
</organism>
<gene>
    <name evidence="2" type="ORF">H7C19_12590</name>
</gene>
<sequence>MEFLRLSIRTTPARLGIESPRGQFDMKSPRGEYEMSSPPADMQIRQPRGDLQIDASASYLAYAMGGVFETSDLMADQAEQRIFENIGKIAQEGERMKQISNKGNAVAEIASQAFSGKENWKPYGPAGLYNVKIAYTAHPAEIETTPRKPNIEYHVAKPEINYTPGKVKTYIEQMNSIRMWVSSYDLYA</sequence>
<dbReference type="EMBL" id="JACJVP010000021">
    <property type="protein sequence ID" value="MBB6671520.1"/>
    <property type="molecule type" value="Genomic_DNA"/>
</dbReference>
<evidence type="ECO:0000313" key="3">
    <source>
        <dbReference type="Proteomes" id="UP000547209"/>
    </source>
</evidence>
<comment type="caution">
    <text evidence="2">The sequence shown here is derived from an EMBL/GenBank/DDBJ whole genome shotgun (WGS) entry which is preliminary data.</text>
</comment>
<feature type="region of interest" description="Disordered" evidence="1">
    <location>
        <begin position="18"/>
        <end position="40"/>
    </location>
</feature>
<dbReference type="Pfam" id="PF20074">
    <property type="entry name" value="DUF6470"/>
    <property type="match status" value="1"/>
</dbReference>
<protein>
    <submittedName>
        <fullName evidence="2">Uncharacterized protein</fullName>
    </submittedName>
</protein>
<evidence type="ECO:0000256" key="1">
    <source>
        <dbReference type="SAM" id="MobiDB-lite"/>
    </source>
</evidence>
<evidence type="ECO:0000313" key="2">
    <source>
        <dbReference type="EMBL" id="MBB6671520.1"/>
    </source>
</evidence>
<dbReference type="RefSeq" id="WP_185142999.1">
    <property type="nucleotide sequence ID" value="NZ_JACJVP010000021.1"/>
</dbReference>
<accession>A0A7X0RSC8</accession>
<dbReference type="InterPro" id="IPR045527">
    <property type="entry name" value="DUF6470"/>
</dbReference>
<dbReference type="AlphaFoldDB" id="A0A7X0RSC8"/>
<reference evidence="2 3" key="1">
    <citation type="submission" date="2020-08" db="EMBL/GenBank/DDBJ databases">
        <title>Cohnella phylogeny.</title>
        <authorList>
            <person name="Dunlap C."/>
        </authorList>
    </citation>
    <scope>NUCLEOTIDE SEQUENCE [LARGE SCALE GENOMIC DNA]</scope>
    <source>
        <strain evidence="2 3">DSM 28246</strain>
    </source>
</reference>
<keyword evidence="3" id="KW-1185">Reference proteome</keyword>